<evidence type="ECO:0000313" key="1">
    <source>
        <dbReference type="EMBL" id="WDH84052.1"/>
    </source>
</evidence>
<sequence>MKQQLLTESWKTAYKMAASFFKSNWSLRDYPIEIINQEIQPESDSYSKKYPWQARVLNWYWMRGEGDTKEEACANLQRNFEAYLARGGELPRPGSKAGIVYASVDQINELEPEGIIFFKEIFGLEYYGMFISDDASLFDFCDSKFALLKKITRIQEKYGITISDVEGLRIVGILQRMKEAGV</sequence>
<evidence type="ECO:0000313" key="2">
    <source>
        <dbReference type="Proteomes" id="UP001220962"/>
    </source>
</evidence>
<organism evidence="1 2">
    <name type="scientific">Paenibacillus urinalis</name>
    <dbReference type="NCBI Taxonomy" id="521520"/>
    <lineage>
        <taxon>Bacteria</taxon>
        <taxon>Bacillati</taxon>
        <taxon>Bacillota</taxon>
        <taxon>Bacilli</taxon>
        <taxon>Bacillales</taxon>
        <taxon>Paenibacillaceae</taxon>
        <taxon>Paenibacillus</taxon>
    </lineage>
</organism>
<accession>A0AAX3N5X8</accession>
<name>A0AAX3N5X8_9BACL</name>
<reference evidence="1" key="1">
    <citation type="submission" date="2023-02" db="EMBL/GenBank/DDBJ databases">
        <title>Pathogen: clinical or host-associated sample.</title>
        <authorList>
            <person name="Hergert J."/>
            <person name="Casey R."/>
            <person name="Wagner J."/>
            <person name="Young E.L."/>
            <person name="Oakeson K.F."/>
        </authorList>
    </citation>
    <scope>NUCLEOTIDE SEQUENCE</scope>
    <source>
        <strain evidence="1">2022CK-00830</strain>
    </source>
</reference>
<proteinExistence type="predicted"/>
<dbReference type="EMBL" id="CP118101">
    <property type="protein sequence ID" value="WDH84052.1"/>
    <property type="molecule type" value="Genomic_DNA"/>
</dbReference>
<dbReference type="Proteomes" id="UP001220962">
    <property type="component" value="Chromosome"/>
</dbReference>
<gene>
    <name evidence="1" type="ORF">PUW23_07500</name>
</gene>
<dbReference type="RefSeq" id="WP_047910109.1">
    <property type="nucleotide sequence ID" value="NZ_CP118101.1"/>
</dbReference>
<dbReference type="AlphaFoldDB" id="A0AAX3N5X8"/>
<protein>
    <submittedName>
        <fullName evidence="1">Uncharacterized protein</fullName>
    </submittedName>
</protein>